<keyword evidence="1" id="KW-0472">Membrane</keyword>
<dbReference type="InParanoid" id="A0A5C7EUQ1"/>
<name>A0A5C7EUQ1_9PROT</name>
<keyword evidence="1" id="KW-0812">Transmembrane</keyword>
<accession>A0A5C7EUQ1</accession>
<dbReference type="AlphaFoldDB" id="A0A5C7EUQ1"/>
<feature type="transmembrane region" description="Helical" evidence="1">
    <location>
        <begin position="42"/>
        <end position="70"/>
    </location>
</feature>
<dbReference type="OrthoDB" id="9786029at2"/>
<comment type="caution">
    <text evidence="3">The sequence shown here is derived from an EMBL/GenBank/DDBJ whole genome shotgun (WGS) entry which is preliminary data.</text>
</comment>
<feature type="domain" description="DUF2062" evidence="2">
    <location>
        <begin position="24"/>
        <end position="174"/>
    </location>
</feature>
<feature type="transmembrane region" description="Helical" evidence="1">
    <location>
        <begin position="144"/>
        <end position="169"/>
    </location>
</feature>
<dbReference type="PANTHER" id="PTHR40547">
    <property type="entry name" value="SLL0298 PROTEIN"/>
    <property type="match status" value="1"/>
</dbReference>
<gene>
    <name evidence="3" type="ORF">FR698_09035</name>
</gene>
<protein>
    <submittedName>
        <fullName evidence="3">DUF2062 domain-containing protein</fullName>
    </submittedName>
</protein>
<dbReference type="Pfam" id="PF09835">
    <property type="entry name" value="DUF2062"/>
    <property type="match status" value="1"/>
</dbReference>
<proteinExistence type="predicted"/>
<dbReference type="Proteomes" id="UP000321201">
    <property type="component" value="Unassembled WGS sequence"/>
</dbReference>
<evidence type="ECO:0000259" key="2">
    <source>
        <dbReference type="Pfam" id="PF09835"/>
    </source>
</evidence>
<organism evidence="3 4">
    <name type="scientific">Pelomicrobium methylotrophicum</name>
    <dbReference type="NCBI Taxonomy" id="2602750"/>
    <lineage>
        <taxon>Bacteria</taxon>
        <taxon>Pseudomonadati</taxon>
        <taxon>Pseudomonadota</taxon>
        <taxon>Hydrogenophilia</taxon>
        <taxon>Hydrogenophilia incertae sedis</taxon>
        <taxon>Pelomicrobium</taxon>
    </lineage>
</organism>
<keyword evidence="1" id="KW-1133">Transmembrane helix</keyword>
<reference evidence="3 4" key="1">
    <citation type="submission" date="2019-08" db="EMBL/GenBank/DDBJ databases">
        <title>Pelomicrobium methylotrophicum gen. nov., sp. nov. a moderately thermophilic, facultatively anaerobic, lithoautotrophic and methylotrophic bacterium isolated from a terrestrial mud volcano.</title>
        <authorList>
            <person name="Slobodkina G.B."/>
            <person name="Merkel A.Y."/>
            <person name="Slobodkin A.I."/>
        </authorList>
    </citation>
    <scope>NUCLEOTIDE SEQUENCE [LARGE SCALE GENOMIC DNA]</scope>
    <source>
        <strain evidence="3 4">SM250</strain>
    </source>
</reference>
<evidence type="ECO:0000313" key="3">
    <source>
        <dbReference type="EMBL" id="TXF11763.1"/>
    </source>
</evidence>
<dbReference type="EMBL" id="VPFL01000011">
    <property type="protein sequence ID" value="TXF11763.1"/>
    <property type="molecule type" value="Genomic_DNA"/>
</dbReference>
<dbReference type="InterPro" id="IPR018639">
    <property type="entry name" value="DUF2062"/>
</dbReference>
<evidence type="ECO:0000256" key="1">
    <source>
        <dbReference type="SAM" id="Phobius"/>
    </source>
</evidence>
<evidence type="ECO:0000313" key="4">
    <source>
        <dbReference type="Proteomes" id="UP000321201"/>
    </source>
</evidence>
<sequence length="189" mass="21054">MPRKYFRKYLPTQESVKGSRILSVFGKTLHHPNLWHLHRRSVAGGVAVGLFSGLIPGPFQMLAAAILAVILRVNLPVALLSTLYTNPFTIVPLYWVAYKLGTLVTGGGSNGLPRKPLEFGDVPFSEWVPALIDWTASLGKPLLIGLPMLAACLAVIGYFAVLWSWRLYYSIQWRRRRSRLARSAPRSPS</sequence>
<feature type="transmembrane region" description="Helical" evidence="1">
    <location>
        <begin position="77"/>
        <end position="97"/>
    </location>
</feature>
<keyword evidence="4" id="KW-1185">Reference proteome</keyword>
<dbReference type="PANTHER" id="PTHR40547:SF1">
    <property type="entry name" value="SLL0298 PROTEIN"/>
    <property type="match status" value="1"/>
</dbReference>